<sequence length="796" mass="91972">MPNKPTKLDIKIQQVVENLISFYTKDTFKSEFDLLTVNLPTQTKFAIKQELARLFKPFDRTIDVSRNSNYEVFEFSWNGKRFFFDDISKRIFLIEIERFNNQYTAGVFEAVNNSDTYQRYEKQYQYEQKIKSFEVPITELGRTTRRLEERLYCAKPVQITLNNGKVIEAVTSNISRSGCLLRVKPYAAIAHSEIISIDFSALTEQYAFTDKPICHYKVVFLAKTPDRDGSQKVGVQLTDINHEWMMFLDKYVLSNRSNYKVDITNASDLAESRLLEDKLINTSLWLPIFASQKANKLHRISHLLTNNATHEYFDFFQDEKNVSRLNSVIHKIWPDISPETNTAFVVGRIEKQGKFHFIAATIETLIKQKLLAAFIHFVQKNGVLQTFQIRLKSFSTEQIKQIKLNWFKEAKSADEAMSPLLNLNLLISLYPLEQQEIGLTLNENLTIEKTKLTKLNDYLCLKINNHSINQFGIQPKCDRKEQRFFYQTDIMLTAANNSVINTQLLDLSVNGLCIKLDQIYSSLAVGDTVKVTAPKFSQFGDRNALQNALYKIVGINPNALTLHLELAVTEQLTSVKQFMLSLIKNNRAKLSINDQYDKFLILQKALCIAYVTLYPGCALGMLKDRKHQFKFCRLLVSDTKAPEIELLKNLQSPIIRNKISIFQLIHDEKRTPAYLRSIQKFLTSKQVTFDELAFHLLPNRVDMPKQARAGTNERMQLQFMRKALSTNSLSVLNMAMMPVKNNGTEAIEEELKYIARYNKHQADKIAMFANNIIAMVEIIDTEPFWQLIGKIDINKY</sequence>
<feature type="domain" description="PilZ" evidence="1">
    <location>
        <begin position="145"/>
        <end position="243"/>
    </location>
</feature>
<dbReference type="RefSeq" id="WP_048688777.1">
    <property type="nucleotide sequence ID" value="NZ_KQ130482.1"/>
</dbReference>
<dbReference type="Proteomes" id="UP000037600">
    <property type="component" value="Unassembled WGS sequence"/>
</dbReference>
<dbReference type="Pfam" id="PF07238">
    <property type="entry name" value="PilZ"/>
    <property type="match status" value="2"/>
</dbReference>
<dbReference type="Gene3D" id="2.40.10.220">
    <property type="entry name" value="predicted glycosyltransferase like domains"/>
    <property type="match status" value="1"/>
</dbReference>
<gene>
    <name evidence="2" type="ORF">XM47_01920</name>
</gene>
<dbReference type="InterPro" id="IPR009875">
    <property type="entry name" value="PilZ_domain"/>
</dbReference>
<dbReference type="EMBL" id="LAZL01000002">
    <property type="protein sequence ID" value="KMT66883.1"/>
    <property type="molecule type" value="Genomic_DNA"/>
</dbReference>
<evidence type="ECO:0000313" key="2">
    <source>
        <dbReference type="EMBL" id="KMT66883.1"/>
    </source>
</evidence>
<name>A0A0J8H1I1_9ALTE</name>
<dbReference type="AlphaFoldDB" id="A0A0J8H1I1"/>
<feature type="domain" description="PilZ" evidence="1">
    <location>
        <begin position="479"/>
        <end position="564"/>
    </location>
</feature>
<proteinExistence type="predicted"/>
<comment type="caution">
    <text evidence="2">The sequence shown here is derived from an EMBL/GenBank/DDBJ whole genome shotgun (WGS) entry which is preliminary data.</text>
</comment>
<evidence type="ECO:0000259" key="1">
    <source>
        <dbReference type="Pfam" id="PF07238"/>
    </source>
</evidence>
<reference evidence="2 3" key="1">
    <citation type="submission" date="2015-04" db="EMBL/GenBank/DDBJ databases">
        <title>Draft Genome Sequence of the Novel Agar-Digesting Marine Bacterium Q1.</title>
        <authorList>
            <person name="Li Y."/>
            <person name="Li D."/>
            <person name="Chen G."/>
            <person name="Du Z."/>
        </authorList>
    </citation>
    <scope>NUCLEOTIDE SEQUENCE [LARGE SCALE GENOMIC DNA]</scope>
    <source>
        <strain evidence="2 3">Q1</strain>
    </source>
</reference>
<evidence type="ECO:0000313" key="3">
    <source>
        <dbReference type="Proteomes" id="UP000037600"/>
    </source>
</evidence>
<protein>
    <recommendedName>
        <fullName evidence="1">PilZ domain-containing protein</fullName>
    </recommendedName>
</protein>
<dbReference type="GO" id="GO:0035438">
    <property type="term" value="F:cyclic-di-GMP binding"/>
    <property type="evidence" value="ECO:0007669"/>
    <property type="project" value="InterPro"/>
</dbReference>
<accession>A0A0J8H1I1</accession>
<dbReference type="OrthoDB" id="6378645at2"/>
<organism evidence="2 3">
    <name type="scientific">Catenovulum maritimum</name>
    <dbReference type="NCBI Taxonomy" id="1513271"/>
    <lineage>
        <taxon>Bacteria</taxon>
        <taxon>Pseudomonadati</taxon>
        <taxon>Pseudomonadota</taxon>
        <taxon>Gammaproteobacteria</taxon>
        <taxon>Alteromonadales</taxon>
        <taxon>Alteromonadaceae</taxon>
        <taxon>Catenovulum</taxon>
    </lineage>
</organism>
<dbReference type="SUPFAM" id="SSF141371">
    <property type="entry name" value="PilZ domain-like"/>
    <property type="match status" value="1"/>
</dbReference>
<keyword evidence="3" id="KW-1185">Reference proteome</keyword>